<accession>A0AAF0ZY62</accession>
<reference evidence="5" key="1">
    <citation type="submission" date="2023-08" db="EMBL/GenBank/DDBJ databases">
        <title>A de novo genome assembly of Solanum verrucosum Schlechtendal, a Mexican diploid species geographically isolated from the other diploid A-genome species in potato relatives.</title>
        <authorList>
            <person name="Hosaka K."/>
        </authorList>
    </citation>
    <scope>NUCLEOTIDE SEQUENCE</scope>
    <source>
        <tissue evidence="5">Young leaves</tissue>
    </source>
</reference>
<keyword evidence="3" id="KW-0722">Serine protease inhibitor</keyword>
<keyword evidence="4" id="KW-0732">Signal</keyword>
<feature type="signal peptide" evidence="4">
    <location>
        <begin position="1"/>
        <end position="23"/>
    </location>
</feature>
<name>A0AAF0ZY62_SOLVR</name>
<dbReference type="AlphaFoldDB" id="A0AAF0ZY62"/>
<dbReference type="PANTHER" id="PTHR33091">
    <property type="entry name" value="PROTEIN, PUTATIVE, EXPRESSED-RELATED"/>
    <property type="match status" value="1"/>
</dbReference>
<evidence type="ECO:0000313" key="6">
    <source>
        <dbReference type="Proteomes" id="UP001234989"/>
    </source>
</evidence>
<dbReference type="Gene3D" id="3.30.10.10">
    <property type="entry name" value="Trypsin Inhibitor V, subunit A"/>
    <property type="match status" value="1"/>
</dbReference>
<keyword evidence="6" id="KW-1185">Reference proteome</keyword>
<dbReference type="Pfam" id="PF00280">
    <property type="entry name" value="potato_inhibit"/>
    <property type="match status" value="1"/>
</dbReference>
<organism evidence="5 6">
    <name type="scientific">Solanum verrucosum</name>
    <dbReference type="NCBI Taxonomy" id="315347"/>
    <lineage>
        <taxon>Eukaryota</taxon>
        <taxon>Viridiplantae</taxon>
        <taxon>Streptophyta</taxon>
        <taxon>Embryophyta</taxon>
        <taxon>Tracheophyta</taxon>
        <taxon>Spermatophyta</taxon>
        <taxon>Magnoliopsida</taxon>
        <taxon>eudicotyledons</taxon>
        <taxon>Gunneridae</taxon>
        <taxon>Pentapetalae</taxon>
        <taxon>asterids</taxon>
        <taxon>lamiids</taxon>
        <taxon>Solanales</taxon>
        <taxon>Solanaceae</taxon>
        <taxon>Solanoideae</taxon>
        <taxon>Solaneae</taxon>
        <taxon>Solanum</taxon>
    </lineage>
</organism>
<evidence type="ECO:0000256" key="4">
    <source>
        <dbReference type="SAM" id="SignalP"/>
    </source>
</evidence>
<dbReference type="GO" id="GO:0009611">
    <property type="term" value="P:response to wounding"/>
    <property type="evidence" value="ECO:0007669"/>
    <property type="project" value="InterPro"/>
</dbReference>
<dbReference type="Proteomes" id="UP001234989">
    <property type="component" value="Chromosome 11"/>
</dbReference>
<feature type="chain" id="PRO_5042221960" evidence="4">
    <location>
        <begin position="24"/>
        <end position="102"/>
    </location>
</feature>
<dbReference type="EMBL" id="CP133622">
    <property type="protein sequence ID" value="WMV53630.1"/>
    <property type="molecule type" value="Genomic_DNA"/>
</dbReference>
<evidence type="ECO:0000256" key="3">
    <source>
        <dbReference type="ARBA" id="ARBA00022900"/>
    </source>
</evidence>
<evidence type="ECO:0000256" key="1">
    <source>
        <dbReference type="ARBA" id="ARBA00008210"/>
    </source>
</evidence>
<sequence>MKITTTFFLVSFVILISQYLVISKTPYPPCVGGVCGGNKCKWPELVGVEVKQAKSIIEQTNPLVTGVILPDSACIRMMDVCSNRVWICPDKHGRVATVPKVG</sequence>
<comment type="similarity">
    <text evidence="1">Belongs to the protease inhibitor I13 (potato type I serine protease inhibitor) family.</text>
</comment>
<dbReference type="SUPFAM" id="SSF54654">
    <property type="entry name" value="CI-2 family of serine protease inhibitors"/>
    <property type="match status" value="1"/>
</dbReference>
<evidence type="ECO:0000313" key="5">
    <source>
        <dbReference type="EMBL" id="WMV53630.1"/>
    </source>
</evidence>
<dbReference type="InterPro" id="IPR036354">
    <property type="entry name" value="Prot_inh_pot1_sf"/>
</dbReference>
<gene>
    <name evidence="5" type="ORF">MTR67_047015</name>
</gene>
<proteinExistence type="inferred from homology"/>
<protein>
    <submittedName>
        <fullName evidence="5">Uncharacterized protein</fullName>
    </submittedName>
</protein>
<dbReference type="PROSITE" id="PS00285">
    <property type="entry name" value="POTATO_INHIBITOR"/>
    <property type="match status" value="1"/>
</dbReference>
<evidence type="ECO:0000256" key="2">
    <source>
        <dbReference type="ARBA" id="ARBA00022690"/>
    </source>
</evidence>
<dbReference type="PANTHER" id="PTHR33091:SF81">
    <property type="entry name" value="SERINE PROTEASE INHIBITOR, POTATO INHIBITOR I-TYPE FAMILY PROTEIN"/>
    <property type="match status" value="1"/>
</dbReference>
<keyword evidence="2" id="KW-0646">Protease inhibitor</keyword>
<dbReference type="GO" id="GO:0004867">
    <property type="term" value="F:serine-type endopeptidase inhibitor activity"/>
    <property type="evidence" value="ECO:0007669"/>
    <property type="project" value="UniProtKB-KW"/>
</dbReference>
<dbReference type="InterPro" id="IPR000864">
    <property type="entry name" value="Prot_inh_pot1"/>
</dbReference>